<protein>
    <submittedName>
        <fullName evidence="2">Methyltransferase family protein</fullName>
    </submittedName>
</protein>
<dbReference type="RefSeq" id="WP_133603849.1">
    <property type="nucleotide sequence ID" value="NZ_JAUFPJ010000003.1"/>
</dbReference>
<dbReference type="InterPro" id="IPR029063">
    <property type="entry name" value="SAM-dependent_MTases_sf"/>
</dbReference>
<dbReference type="GO" id="GO:0032259">
    <property type="term" value="P:methylation"/>
    <property type="evidence" value="ECO:0007669"/>
    <property type="project" value="UniProtKB-KW"/>
</dbReference>
<dbReference type="GO" id="GO:0008168">
    <property type="term" value="F:methyltransferase activity"/>
    <property type="evidence" value="ECO:0007669"/>
    <property type="project" value="UniProtKB-KW"/>
</dbReference>
<dbReference type="CDD" id="cd02440">
    <property type="entry name" value="AdoMet_MTases"/>
    <property type="match status" value="1"/>
</dbReference>
<dbReference type="Pfam" id="PF13649">
    <property type="entry name" value="Methyltransf_25"/>
    <property type="match status" value="1"/>
</dbReference>
<keyword evidence="3" id="KW-1185">Reference proteome</keyword>
<evidence type="ECO:0000313" key="2">
    <source>
        <dbReference type="EMBL" id="TDP09222.1"/>
    </source>
</evidence>
<reference evidence="2 3" key="1">
    <citation type="submission" date="2019-03" db="EMBL/GenBank/DDBJ databases">
        <title>Genomic Encyclopedia of Type Strains, Phase IV (KMG-IV): sequencing the most valuable type-strain genomes for metagenomic binning, comparative biology and taxonomic classification.</title>
        <authorList>
            <person name="Goeker M."/>
        </authorList>
    </citation>
    <scope>NUCLEOTIDE SEQUENCE [LARGE SCALE GENOMIC DNA]</scope>
    <source>
        <strain evidence="2 3">DSM 25082</strain>
    </source>
</reference>
<dbReference type="PANTHER" id="PTHR12843:SF5">
    <property type="entry name" value="EEF1A LYSINE METHYLTRANSFERASE 2"/>
    <property type="match status" value="1"/>
</dbReference>
<name>A0A4V3CJE6_9BURK</name>
<comment type="caution">
    <text evidence="2">The sequence shown here is derived from an EMBL/GenBank/DDBJ whole genome shotgun (WGS) entry which is preliminary data.</text>
</comment>
<keyword evidence="2" id="KW-0808">Transferase</keyword>
<sequence>MQSKDHWEQVYTSKPEDGVSWFQEHARQSVELIARTGVSKDASVIDVGGGASTLVDDLLADGYRRLTVLDLSEAALAASRKRLGERASSVTWLAGDVTQHVFARHSYEVWHDRAVFHFLTSREEREAYVAAVLRAVKPGGHVIVATFAEDGPEKCSGLPVMRYSPDGLHAEFGAPFTLLQQEREEHRTPFGTVQKFIYCLCRKESN</sequence>
<dbReference type="Proteomes" id="UP000295357">
    <property type="component" value="Unassembled WGS sequence"/>
</dbReference>
<organism evidence="2 3">
    <name type="scientific">Roseateles asaccharophilus</name>
    <dbReference type="NCBI Taxonomy" id="582607"/>
    <lineage>
        <taxon>Bacteria</taxon>
        <taxon>Pseudomonadati</taxon>
        <taxon>Pseudomonadota</taxon>
        <taxon>Betaproteobacteria</taxon>
        <taxon>Burkholderiales</taxon>
        <taxon>Sphaerotilaceae</taxon>
        <taxon>Roseateles</taxon>
    </lineage>
</organism>
<proteinExistence type="predicted"/>
<dbReference type="InterPro" id="IPR041698">
    <property type="entry name" value="Methyltransf_25"/>
</dbReference>
<evidence type="ECO:0000259" key="1">
    <source>
        <dbReference type="Pfam" id="PF13649"/>
    </source>
</evidence>
<keyword evidence="2" id="KW-0489">Methyltransferase</keyword>
<dbReference type="OrthoDB" id="9788660at2"/>
<evidence type="ECO:0000313" key="3">
    <source>
        <dbReference type="Proteomes" id="UP000295357"/>
    </source>
</evidence>
<feature type="domain" description="Methyltransferase" evidence="1">
    <location>
        <begin position="44"/>
        <end position="140"/>
    </location>
</feature>
<gene>
    <name evidence="2" type="ORF">DFR39_10558</name>
</gene>
<dbReference type="EMBL" id="SNXE01000005">
    <property type="protein sequence ID" value="TDP09222.1"/>
    <property type="molecule type" value="Genomic_DNA"/>
</dbReference>
<dbReference type="SUPFAM" id="SSF53335">
    <property type="entry name" value="S-adenosyl-L-methionine-dependent methyltransferases"/>
    <property type="match status" value="1"/>
</dbReference>
<dbReference type="PANTHER" id="PTHR12843">
    <property type="entry name" value="PROTEIN-LYSINE N-METHYLTRANSFERASE METTL10"/>
    <property type="match status" value="1"/>
</dbReference>
<dbReference type="AlphaFoldDB" id="A0A4V3CJE6"/>
<dbReference type="Gene3D" id="3.40.50.150">
    <property type="entry name" value="Vaccinia Virus protein VP39"/>
    <property type="match status" value="1"/>
</dbReference>
<accession>A0A4V3CJE6</accession>